<evidence type="ECO:0000256" key="1">
    <source>
        <dbReference type="SAM" id="MobiDB-lite"/>
    </source>
</evidence>
<dbReference type="SMART" id="SM00167">
    <property type="entry name" value="VPS9"/>
    <property type="match status" value="1"/>
</dbReference>
<feature type="region of interest" description="Disordered" evidence="1">
    <location>
        <begin position="746"/>
        <end position="843"/>
    </location>
</feature>
<dbReference type="PANTHER" id="PTHR23101:SF97">
    <property type="entry name" value="DOMAIN PROTEIN, PUTATIVE (AFU_ORTHOLOGUE AFUA_2G10890)-RELATED"/>
    <property type="match status" value="1"/>
</dbReference>
<evidence type="ECO:0000313" key="4">
    <source>
        <dbReference type="Proteomes" id="UP000245956"/>
    </source>
</evidence>
<feature type="compositionally biased region" description="Basic and acidic residues" evidence="1">
    <location>
        <begin position="788"/>
        <end position="813"/>
    </location>
</feature>
<dbReference type="Gene3D" id="1.20.1050.80">
    <property type="entry name" value="VPS9 domain"/>
    <property type="match status" value="1"/>
</dbReference>
<dbReference type="GO" id="GO:0005829">
    <property type="term" value="C:cytosol"/>
    <property type="evidence" value="ECO:0007669"/>
    <property type="project" value="TreeGrafter"/>
</dbReference>
<evidence type="ECO:0000259" key="2">
    <source>
        <dbReference type="PROSITE" id="PS51205"/>
    </source>
</evidence>
<feature type="region of interest" description="Disordered" evidence="1">
    <location>
        <begin position="242"/>
        <end position="318"/>
    </location>
</feature>
<comment type="caution">
    <text evidence="3">The sequence shown here is derived from an EMBL/GenBank/DDBJ whole genome shotgun (WGS) entry which is preliminary data.</text>
</comment>
<dbReference type="PANTHER" id="PTHR23101">
    <property type="entry name" value="RAB GDP/GTP EXCHANGE FACTOR"/>
    <property type="match status" value="1"/>
</dbReference>
<feature type="compositionally biased region" description="Low complexity" evidence="1">
    <location>
        <begin position="814"/>
        <end position="826"/>
    </location>
</feature>
<proteinExistence type="predicted"/>
<gene>
    <name evidence="3" type="ORF">PCL_08104</name>
</gene>
<dbReference type="GO" id="GO:0016192">
    <property type="term" value="P:vesicle-mediated transport"/>
    <property type="evidence" value="ECO:0007669"/>
    <property type="project" value="InterPro"/>
</dbReference>
<accession>A0A2U3EK35</accession>
<name>A0A2U3EK35_PURLI</name>
<dbReference type="Pfam" id="PF02204">
    <property type="entry name" value="VPS9"/>
    <property type="match status" value="1"/>
</dbReference>
<dbReference type="InterPro" id="IPR003123">
    <property type="entry name" value="VPS9"/>
</dbReference>
<dbReference type="GO" id="GO:0030139">
    <property type="term" value="C:endocytic vesicle"/>
    <property type="evidence" value="ECO:0007669"/>
    <property type="project" value="TreeGrafter"/>
</dbReference>
<dbReference type="SUPFAM" id="SSF109993">
    <property type="entry name" value="VPS9 domain"/>
    <property type="match status" value="1"/>
</dbReference>
<dbReference type="Proteomes" id="UP000245956">
    <property type="component" value="Unassembled WGS sequence"/>
</dbReference>
<dbReference type="GO" id="GO:0031267">
    <property type="term" value="F:small GTPase binding"/>
    <property type="evidence" value="ECO:0007669"/>
    <property type="project" value="TreeGrafter"/>
</dbReference>
<reference evidence="3 4" key="1">
    <citation type="journal article" date="2016" name="Front. Microbiol.">
        <title>Genome and transcriptome sequences reveal the specific parasitism of the nematophagous Purpureocillium lilacinum 36-1.</title>
        <authorList>
            <person name="Xie J."/>
            <person name="Li S."/>
            <person name="Mo C."/>
            <person name="Xiao X."/>
            <person name="Peng D."/>
            <person name="Wang G."/>
            <person name="Xiao Y."/>
        </authorList>
    </citation>
    <scope>NUCLEOTIDE SEQUENCE [LARGE SCALE GENOMIC DNA]</scope>
    <source>
        <strain evidence="3 4">36-1</strain>
    </source>
</reference>
<dbReference type="InterPro" id="IPR037191">
    <property type="entry name" value="VPS9_dom_sf"/>
</dbReference>
<dbReference type="AlphaFoldDB" id="A0A2U3EK35"/>
<dbReference type="InterPro" id="IPR045046">
    <property type="entry name" value="Vps9-like"/>
</dbReference>
<organism evidence="3 4">
    <name type="scientific">Purpureocillium lilacinum</name>
    <name type="common">Paecilomyces lilacinus</name>
    <dbReference type="NCBI Taxonomy" id="33203"/>
    <lineage>
        <taxon>Eukaryota</taxon>
        <taxon>Fungi</taxon>
        <taxon>Dikarya</taxon>
        <taxon>Ascomycota</taxon>
        <taxon>Pezizomycotina</taxon>
        <taxon>Sordariomycetes</taxon>
        <taxon>Hypocreomycetidae</taxon>
        <taxon>Hypocreales</taxon>
        <taxon>Ophiocordycipitaceae</taxon>
        <taxon>Purpureocillium</taxon>
    </lineage>
</organism>
<dbReference type="EMBL" id="LCWV01000003">
    <property type="protein sequence ID" value="PWI74790.1"/>
    <property type="molecule type" value="Genomic_DNA"/>
</dbReference>
<sequence>MSVIGDWASHSAQVCRARLARRLRRESRPAPSDVFAVKLATPQRRESKCRRSRGVERCLCYGTHFSWARSIPVAAAPAAVSNLSVGRRQHVRGTTYEYQRVKYSRSAPLAPATCSPFPPCPLLLSDPIPCLARQPNEPSRQPQRTTALVRLCTSYTYSATPLALAGPPSTTPAHLSLVAVLSRQVRSSIFHHTTILPHILFSNASPPALWGAATASTRPDFSIFPRPSPRAQAYAMIVYPPSQRHMPSQPSKTSPQPGRPAASRAPSFPQHSPGAVADRDALKPPKRAHTFHNGAPAGPSDGPDAFETSETDPEDNVEVTRASVELDDLPIELITLTDSFIESLGAKVHPTPPNIDKLSQLFQDFYTTASSHIATHVSALAYRQSREASPAAPANTMSAAASRLRSKATSLGSKDKPKVEAEQQMITAEELASRKRARKALETKRGLLEEAVERRLCEGIYDRIYRHSSTQDEAQDDKLRSKTAALALVGIGPVDLGIEIIDQAPQAADVAEDERDGIRGALHQARVDMTRMSESRYPLGKLNHLKAAHKSIVDTLARFHPSASADEIMPMLIYTLITLPPENLHIISDLHFIQSFRWETKLTGEAAYCLTNLEAAISFLETVDLATLRADEHPSGPPKTSNQSGTPKTETFPPAYPQGLTAPTSTTGDAAPENATATKPAPSPSGLKATNVLRNRRLSDLVNTPAQAFGAASDAVFTTADQGLKTISNSLGESYSFLLGKLRERQQGPKESIAVPRTLDDARKLVSTPPPEEEDNASGASSAIGAEDAERLKRPSAREDRVLNMIGGRRDASVESSRSASSSKKVLFSEEPKATTPSLLSSGQSPAVLEQVRNLGSTFNPMARLSSIGGFRGFGRSAPTTPAASKDVGKTADGGDLASAFPDIAAALPPEQVPKIAPPNKRFMELQSPGELRLGEVLDLLRDYRRLANALKNMDAFEEK</sequence>
<evidence type="ECO:0000313" key="3">
    <source>
        <dbReference type="EMBL" id="PWI74790.1"/>
    </source>
</evidence>
<feature type="compositionally biased region" description="Polar residues" evidence="1">
    <location>
        <begin position="638"/>
        <end position="649"/>
    </location>
</feature>
<feature type="compositionally biased region" description="Polar residues" evidence="1">
    <location>
        <begin position="245"/>
        <end position="256"/>
    </location>
</feature>
<protein>
    <submittedName>
        <fullName evidence="3">VPS9 domain protein</fullName>
    </submittedName>
</protein>
<dbReference type="GO" id="GO:0005085">
    <property type="term" value="F:guanyl-nucleotide exchange factor activity"/>
    <property type="evidence" value="ECO:0007669"/>
    <property type="project" value="InterPro"/>
</dbReference>
<dbReference type="PROSITE" id="PS51205">
    <property type="entry name" value="VPS9"/>
    <property type="match status" value="1"/>
</dbReference>
<feature type="region of interest" description="Disordered" evidence="1">
    <location>
        <begin position="629"/>
        <end position="688"/>
    </location>
</feature>
<feature type="domain" description="VPS9" evidence="2">
    <location>
        <begin position="473"/>
        <end position="629"/>
    </location>
</feature>
<feature type="compositionally biased region" description="Acidic residues" evidence="1">
    <location>
        <begin position="307"/>
        <end position="317"/>
    </location>
</feature>